<keyword evidence="2" id="KW-1185">Reference proteome</keyword>
<evidence type="ECO:0000313" key="1">
    <source>
        <dbReference type="EMBL" id="MBC5581513.1"/>
    </source>
</evidence>
<dbReference type="Proteomes" id="UP000659630">
    <property type="component" value="Unassembled WGS sequence"/>
</dbReference>
<proteinExistence type="predicted"/>
<accession>A0A923L1J8</accession>
<dbReference type="RefSeq" id="WP_186887857.1">
    <property type="nucleotide sequence ID" value="NZ_JACONZ010000002.1"/>
</dbReference>
<sequence>MQHEITTRHPLLDENGRVIEAGWSRDYLLEYNRDAIQVPEKDIREWEYFLALERDYALGLSMANVGSTSRLSVHFIDFAGGRHICESDLWIAEGSEGLSMPRDVYSTTHYRTATAEGIYEKQGDTCHVRIAYKNFTPGQDLCADLVFTVPQGDKTVMVIPYKTDPNLFYYNYKVNCMPVEGTMEFEGKTYRFHKETAMGTNDWGRGIWEHVNQWYWGSCSTMLNGKPFGFNIGHGFGDTSSATENIVFYDRKANKLEDVIFRIPGDVIGDLKLTLPDENYMKPWKFESSDGRLDMDFVPVHDRQSGLSVGDYNSGQHQVFGLFSGKAVLDDGTELEFKDLFGFAEKVGNAW</sequence>
<dbReference type="PANTHER" id="PTHR35868">
    <property type="entry name" value="DUF2804 DOMAIN-CONTAINING PROTEIN-RELATED"/>
    <property type="match status" value="1"/>
</dbReference>
<dbReference type="AlphaFoldDB" id="A0A923L1J8"/>
<comment type="caution">
    <text evidence="1">The sequence shown here is derived from an EMBL/GenBank/DDBJ whole genome shotgun (WGS) entry which is preliminary data.</text>
</comment>
<dbReference type="InterPro" id="IPR021243">
    <property type="entry name" value="DUF2804"/>
</dbReference>
<gene>
    <name evidence="1" type="ORF">H8S23_08310</name>
</gene>
<dbReference type="PANTHER" id="PTHR35868:SF3">
    <property type="entry name" value="DUF2804 DOMAIN-CONTAINING PROTEIN"/>
    <property type="match status" value="1"/>
</dbReference>
<dbReference type="Pfam" id="PF10974">
    <property type="entry name" value="DUF2804"/>
    <property type="match status" value="1"/>
</dbReference>
<protein>
    <submittedName>
        <fullName evidence="1">DUF2804 domain-containing protein</fullName>
    </submittedName>
</protein>
<dbReference type="EMBL" id="JACONZ010000002">
    <property type="protein sequence ID" value="MBC5581513.1"/>
    <property type="molecule type" value="Genomic_DNA"/>
</dbReference>
<reference evidence="1" key="1">
    <citation type="submission" date="2020-08" db="EMBL/GenBank/DDBJ databases">
        <title>Genome public.</title>
        <authorList>
            <person name="Liu C."/>
            <person name="Sun Q."/>
        </authorList>
    </citation>
    <scope>NUCLEOTIDE SEQUENCE</scope>
    <source>
        <strain evidence="1">BX8</strain>
    </source>
</reference>
<evidence type="ECO:0000313" key="2">
    <source>
        <dbReference type="Proteomes" id="UP000659630"/>
    </source>
</evidence>
<organism evidence="1 2">
    <name type="scientific">Anaerofilum hominis</name>
    <dbReference type="NCBI Taxonomy" id="2763016"/>
    <lineage>
        <taxon>Bacteria</taxon>
        <taxon>Bacillati</taxon>
        <taxon>Bacillota</taxon>
        <taxon>Clostridia</taxon>
        <taxon>Eubacteriales</taxon>
        <taxon>Oscillospiraceae</taxon>
        <taxon>Anaerofilum</taxon>
    </lineage>
</organism>
<name>A0A923L1J8_9FIRM</name>